<organism evidence="14 15">
    <name type="scientific">Marasmius tenuissimus</name>
    <dbReference type="NCBI Taxonomy" id="585030"/>
    <lineage>
        <taxon>Eukaryota</taxon>
        <taxon>Fungi</taxon>
        <taxon>Dikarya</taxon>
        <taxon>Basidiomycota</taxon>
        <taxon>Agaricomycotina</taxon>
        <taxon>Agaricomycetes</taxon>
        <taxon>Agaricomycetidae</taxon>
        <taxon>Agaricales</taxon>
        <taxon>Marasmiineae</taxon>
        <taxon>Marasmiaceae</taxon>
        <taxon>Marasmius</taxon>
    </lineage>
</organism>
<keyword evidence="15" id="KW-1185">Reference proteome</keyword>
<comment type="pathway">
    <text evidence="3">Secondary metabolite biosynthesis; terpenoid biosynthesis.</text>
</comment>
<comment type="caution">
    <text evidence="14">The sequence shown here is derived from an EMBL/GenBank/DDBJ whole genome shotgun (WGS) entry which is preliminary data.</text>
</comment>
<dbReference type="PANTHER" id="PTHR24305">
    <property type="entry name" value="CYTOCHROME P450"/>
    <property type="match status" value="1"/>
</dbReference>
<dbReference type="InterPro" id="IPR036396">
    <property type="entry name" value="Cyt_P450_sf"/>
</dbReference>
<comment type="similarity">
    <text evidence="4 13">Belongs to the cytochrome P450 family.</text>
</comment>
<keyword evidence="9 13" id="KW-0560">Oxidoreductase</keyword>
<dbReference type="InterPro" id="IPR050121">
    <property type="entry name" value="Cytochrome_P450_monoxygenase"/>
</dbReference>
<proteinExistence type="inferred from homology"/>
<evidence type="ECO:0000256" key="9">
    <source>
        <dbReference type="ARBA" id="ARBA00023002"/>
    </source>
</evidence>
<keyword evidence="7 13" id="KW-0479">Metal-binding</keyword>
<evidence type="ECO:0000256" key="8">
    <source>
        <dbReference type="ARBA" id="ARBA00022989"/>
    </source>
</evidence>
<comment type="subcellular location">
    <subcellularLocation>
        <location evidence="2">Membrane</location>
    </subcellularLocation>
</comment>
<keyword evidence="11 13" id="KW-0503">Monooxygenase</keyword>
<evidence type="ECO:0000256" key="6">
    <source>
        <dbReference type="ARBA" id="ARBA00022692"/>
    </source>
</evidence>
<dbReference type="PROSITE" id="PS00086">
    <property type="entry name" value="CYTOCHROME_P450"/>
    <property type="match status" value="1"/>
</dbReference>
<sequence length="575" mass="64314">MDTPSIMITSLEVIKANLNPLQLSVFLAVVAGAFLYRVRKSRNVSVADITGPESPSFWIGNLGEVLRTQAGEVWSLYTLDFPRTRLEEVSGGLSMVFAIRKRGSLQGSVRAVHHILQGYRWGASGEQRARNLFVAGPGVAYVHGEDHKRHRRIMNPAFGASESKALVPIFSAAASSLSNKWKDLLSVSDDQSEVFNIPRWTSRATLDAIGHAGFDYNFGAMEDQDNRLSKAYHNLFADMFAAPSDSSLIVNSIAALLPIETMARLFEYLSKSDPRLARGREAREVAREVARELVEEKSKEILDRQGKGIRDVMSRLVKANMASQNERTKMSDEELYAQMLSIFIAGHETTANSISWILLELSRHPEIQDKLRNEVREKERQLASEGRSRLGFTAEDYDSLPYLNAVLKESMRYHPAAIRILRMAFVDDCLPLSESIKTASGKEISEIPVSKGQKVILSIAGYNRNKEVYGEDAHVFRPERWLENEDSKKGVTSIGVYANLLTFSGGVRSCIGWRFAVLELQTFLVELISNFEFSTTPECDKIRREACGVMVPTIEGEVEKGGQCPLRVRVARDMQ</sequence>
<evidence type="ECO:0000256" key="10">
    <source>
        <dbReference type="ARBA" id="ARBA00023004"/>
    </source>
</evidence>
<keyword evidence="10 13" id="KW-0408">Iron</keyword>
<keyword evidence="8" id="KW-1133">Transmembrane helix</keyword>
<reference evidence="14 15" key="1">
    <citation type="submission" date="2024-05" db="EMBL/GenBank/DDBJ databases">
        <title>A draft genome resource for the thread blight pathogen Marasmius tenuissimus strain MS-2.</title>
        <authorList>
            <person name="Yulfo-Soto G.E."/>
            <person name="Baruah I.K."/>
            <person name="Amoako-Attah I."/>
            <person name="Bukari Y."/>
            <person name="Meinhardt L.W."/>
            <person name="Bailey B.A."/>
            <person name="Cohen S.P."/>
        </authorList>
    </citation>
    <scope>NUCLEOTIDE SEQUENCE [LARGE SCALE GENOMIC DNA]</scope>
    <source>
        <strain evidence="14 15">MS-2</strain>
    </source>
</reference>
<dbReference type="PRINTS" id="PR00385">
    <property type="entry name" value="P450"/>
</dbReference>
<dbReference type="CDD" id="cd11069">
    <property type="entry name" value="CYP_FUM15-like"/>
    <property type="match status" value="1"/>
</dbReference>
<evidence type="ECO:0000313" key="15">
    <source>
        <dbReference type="Proteomes" id="UP001437256"/>
    </source>
</evidence>
<accession>A0ABR3A090</accession>
<name>A0ABR3A090_9AGAR</name>
<evidence type="ECO:0000256" key="7">
    <source>
        <dbReference type="ARBA" id="ARBA00022723"/>
    </source>
</evidence>
<dbReference type="Pfam" id="PF00067">
    <property type="entry name" value="p450"/>
    <property type="match status" value="1"/>
</dbReference>
<evidence type="ECO:0000256" key="13">
    <source>
        <dbReference type="RuleBase" id="RU000461"/>
    </source>
</evidence>
<evidence type="ECO:0000313" key="14">
    <source>
        <dbReference type="EMBL" id="KAL0067431.1"/>
    </source>
</evidence>
<comment type="cofactor">
    <cofactor evidence="1">
        <name>heme</name>
        <dbReference type="ChEBI" id="CHEBI:30413"/>
    </cofactor>
</comment>
<dbReference type="SUPFAM" id="SSF48264">
    <property type="entry name" value="Cytochrome P450"/>
    <property type="match status" value="1"/>
</dbReference>
<evidence type="ECO:0000256" key="2">
    <source>
        <dbReference type="ARBA" id="ARBA00004370"/>
    </source>
</evidence>
<evidence type="ECO:0000256" key="1">
    <source>
        <dbReference type="ARBA" id="ARBA00001971"/>
    </source>
</evidence>
<dbReference type="Proteomes" id="UP001437256">
    <property type="component" value="Unassembled WGS sequence"/>
</dbReference>
<dbReference type="InterPro" id="IPR017972">
    <property type="entry name" value="Cyt_P450_CS"/>
</dbReference>
<dbReference type="InterPro" id="IPR001128">
    <property type="entry name" value="Cyt_P450"/>
</dbReference>
<dbReference type="Gene3D" id="1.10.630.10">
    <property type="entry name" value="Cytochrome P450"/>
    <property type="match status" value="1"/>
</dbReference>
<evidence type="ECO:0008006" key="16">
    <source>
        <dbReference type="Google" id="ProtNLM"/>
    </source>
</evidence>
<dbReference type="EMBL" id="JBBXMP010000025">
    <property type="protein sequence ID" value="KAL0067431.1"/>
    <property type="molecule type" value="Genomic_DNA"/>
</dbReference>
<keyword evidence="6" id="KW-0812">Transmembrane</keyword>
<evidence type="ECO:0000256" key="4">
    <source>
        <dbReference type="ARBA" id="ARBA00010617"/>
    </source>
</evidence>
<dbReference type="PRINTS" id="PR00463">
    <property type="entry name" value="EP450I"/>
</dbReference>
<gene>
    <name evidence="14" type="ORF">AAF712_005417</name>
</gene>
<evidence type="ECO:0000256" key="5">
    <source>
        <dbReference type="ARBA" id="ARBA00022617"/>
    </source>
</evidence>
<dbReference type="PANTHER" id="PTHR24305:SF166">
    <property type="entry name" value="CYTOCHROME P450 12A4, MITOCHONDRIAL-RELATED"/>
    <property type="match status" value="1"/>
</dbReference>
<protein>
    <recommendedName>
        <fullName evidence="16">Cytochrome P450</fullName>
    </recommendedName>
</protein>
<keyword evidence="5 13" id="KW-0349">Heme</keyword>
<evidence type="ECO:0000256" key="11">
    <source>
        <dbReference type="ARBA" id="ARBA00023033"/>
    </source>
</evidence>
<dbReference type="InterPro" id="IPR002401">
    <property type="entry name" value="Cyt_P450_E_grp-I"/>
</dbReference>
<keyword evidence="12" id="KW-0472">Membrane</keyword>
<evidence type="ECO:0000256" key="3">
    <source>
        <dbReference type="ARBA" id="ARBA00004721"/>
    </source>
</evidence>
<evidence type="ECO:0000256" key="12">
    <source>
        <dbReference type="ARBA" id="ARBA00023136"/>
    </source>
</evidence>